<accession>A0A382EX96</accession>
<organism evidence="1">
    <name type="scientific">marine metagenome</name>
    <dbReference type="NCBI Taxonomy" id="408172"/>
    <lineage>
        <taxon>unclassified sequences</taxon>
        <taxon>metagenomes</taxon>
        <taxon>ecological metagenomes</taxon>
    </lineage>
</organism>
<feature type="non-terminal residue" evidence="1">
    <location>
        <position position="33"/>
    </location>
</feature>
<sequence length="33" mass="3594">VRRLTPIDDPALLVGAVTGDDAAVWRIDDDRAM</sequence>
<gene>
    <name evidence="1" type="ORF">METZ01_LOCUS207435</name>
</gene>
<dbReference type="EMBL" id="UINC01046493">
    <property type="protein sequence ID" value="SVB54581.1"/>
    <property type="molecule type" value="Genomic_DNA"/>
</dbReference>
<dbReference type="AlphaFoldDB" id="A0A382EX96"/>
<name>A0A382EX96_9ZZZZ</name>
<feature type="non-terminal residue" evidence="1">
    <location>
        <position position="1"/>
    </location>
</feature>
<reference evidence="1" key="1">
    <citation type="submission" date="2018-05" db="EMBL/GenBank/DDBJ databases">
        <authorList>
            <person name="Lanie J.A."/>
            <person name="Ng W.-L."/>
            <person name="Kazmierczak K.M."/>
            <person name="Andrzejewski T.M."/>
            <person name="Davidsen T.M."/>
            <person name="Wayne K.J."/>
            <person name="Tettelin H."/>
            <person name="Glass J.I."/>
            <person name="Rusch D."/>
            <person name="Podicherti R."/>
            <person name="Tsui H.-C.T."/>
            <person name="Winkler M.E."/>
        </authorList>
    </citation>
    <scope>NUCLEOTIDE SEQUENCE</scope>
</reference>
<proteinExistence type="predicted"/>
<evidence type="ECO:0000313" key="1">
    <source>
        <dbReference type="EMBL" id="SVB54581.1"/>
    </source>
</evidence>
<protein>
    <submittedName>
        <fullName evidence="1">Uncharacterized protein</fullName>
    </submittedName>
</protein>